<dbReference type="InterPro" id="IPR001623">
    <property type="entry name" value="DnaJ_domain"/>
</dbReference>
<dbReference type="CDD" id="cd06257">
    <property type="entry name" value="DnaJ"/>
    <property type="match status" value="1"/>
</dbReference>
<dbReference type="Pfam" id="PF00226">
    <property type="entry name" value="DnaJ"/>
    <property type="match status" value="1"/>
</dbReference>
<dbReference type="Proteomes" id="UP000825935">
    <property type="component" value="Chromosome 2"/>
</dbReference>
<dbReference type="PRINTS" id="PR00625">
    <property type="entry name" value="JDOMAIN"/>
</dbReference>
<name>A0A8T2VEC5_CERRI</name>
<keyword evidence="3" id="KW-1185">Reference proteome</keyword>
<comment type="caution">
    <text evidence="2">The sequence shown here is derived from an EMBL/GenBank/DDBJ whole genome shotgun (WGS) entry which is preliminary data.</text>
</comment>
<dbReference type="AlphaFoldDB" id="A0A8T2VEC5"/>
<proteinExistence type="predicted"/>
<dbReference type="OrthoDB" id="10250354at2759"/>
<dbReference type="EMBL" id="CM035407">
    <property type="protein sequence ID" value="KAH7443955.1"/>
    <property type="molecule type" value="Genomic_DNA"/>
</dbReference>
<gene>
    <name evidence="2" type="ORF">KP509_02G058100</name>
</gene>
<dbReference type="PROSITE" id="PS50076">
    <property type="entry name" value="DNAJ_2"/>
    <property type="match status" value="1"/>
</dbReference>
<dbReference type="SMART" id="SM00271">
    <property type="entry name" value="DnaJ"/>
    <property type="match status" value="1"/>
</dbReference>
<organism evidence="2 3">
    <name type="scientific">Ceratopteris richardii</name>
    <name type="common">Triangle waterfern</name>
    <dbReference type="NCBI Taxonomy" id="49495"/>
    <lineage>
        <taxon>Eukaryota</taxon>
        <taxon>Viridiplantae</taxon>
        <taxon>Streptophyta</taxon>
        <taxon>Embryophyta</taxon>
        <taxon>Tracheophyta</taxon>
        <taxon>Polypodiopsida</taxon>
        <taxon>Polypodiidae</taxon>
        <taxon>Polypodiales</taxon>
        <taxon>Pteridineae</taxon>
        <taxon>Pteridaceae</taxon>
        <taxon>Parkerioideae</taxon>
        <taxon>Ceratopteris</taxon>
    </lineage>
</organism>
<dbReference type="SUPFAM" id="SSF46565">
    <property type="entry name" value="Chaperone J-domain"/>
    <property type="match status" value="1"/>
</dbReference>
<dbReference type="PANTHER" id="PTHR44743">
    <property type="entry name" value="PUTATIVE, EXPRESSED-RELATED"/>
    <property type="match status" value="1"/>
</dbReference>
<dbReference type="PANTHER" id="PTHR44743:SF10">
    <property type="entry name" value="J DOMAIN-CONTAINING PROTEIN"/>
    <property type="match status" value="1"/>
</dbReference>
<evidence type="ECO:0000259" key="1">
    <source>
        <dbReference type="PROSITE" id="PS50076"/>
    </source>
</evidence>
<evidence type="ECO:0000313" key="2">
    <source>
        <dbReference type="EMBL" id="KAH7443955.1"/>
    </source>
</evidence>
<dbReference type="InterPro" id="IPR018253">
    <property type="entry name" value="DnaJ_domain_CS"/>
</dbReference>
<dbReference type="PROSITE" id="PS00636">
    <property type="entry name" value="DNAJ_1"/>
    <property type="match status" value="1"/>
</dbReference>
<dbReference type="InterPro" id="IPR036869">
    <property type="entry name" value="J_dom_sf"/>
</dbReference>
<protein>
    <recommendedName>
        <fullName evidence="1">J domain-containing protein</fullName>
    </recommendedName>
</protein>
<sequence>MDPLRPIPGGRYYSVLGLNDDASPCAIRAAYKKLAMKWHPDKRSDGERVESKFIFQEIQEAYAVLSDPRKKTLYDAGFYNPDDDDDEIEGLSSFLNEMADMMAHAQDSQDTGKCDSLEDLQHLFVSMFSADLNAAHSSCPPNPASSNLDKECEWECSSYAKSLFDSCIMDENFPSSQTHFIFDDNLCAGKDLNSSSSKPRAQSS</sequence>
<reference evidence="2" key="1">
    <citation type="submission" date="2021-08" db="EMBL/GenBank/DDBJ databases">
        <title>WGS assembly of Ceratopteris richardii.</title>
        <authorList>
            <person name="Marchant D.B."/>
            <person name="Chen G."/>
            <person name="Jenkins J."/>
            <person name="Shu S."/>
            <person name="Leebens-Mack J."/>
            <person name="Grimwood J."/>
            <person name="Schmutz J."/>
            <person name="Soltis P."/>
            <person name="Soltis D."/>
            <person name="Chen Z.-H."/>
        </authorList>
    </citation>
    <scope>NUCLEOTIDE SEQUENCE</scope>
    <source>
        <strain evidence="2">Whitten #5841</strain>
        <tissue evidence="2">Leaf</tissue>
    </source>
</reference>
<feature type="domain" description="J" evidence="1">
    <location>
        <begin position="11"/>
        <end position="78"/>
    </location>
</feature>
<dbReference type="Gene3D" id="1.10.287.110">
    <property type="entry name" value="DnaJ domain"/>
    <property type="match status" value="1"/>
</dbReference>
<evidence type="ECO:0000313" key="3">
    <source>
        <dbReference type="Proteomes" id="UP000825935"/>
    </source>
</evidence>
<accession>A0A8T2VEC5</accession>